<evidence type="ECO:0000256" key="14">
    <source>
        <dbReference type="ARBA" id="ARBA00024861"/>
    </source>
</evidence>
<comment type="pathway">
    <text evidence="3 15">Amino-acid biosynthesis; L-histidine biosynthesis; L-histidine from 5-phospho-alpha-D-ribose 1-diphosphate: step 1/9.</text>
</comment>
<keyword evidence="11 15" id="KW-0547">Nucleotide-binding</keyword>
<comment type="subcellular location">
    <subcellularLocation>
        <location evidence="2 15">Cytoplasm</location>
    </subcellularLocation>
</comment>
<comment type="catalytic activity">
    <reaction evidence="1 15">
        <text>1-(5-phospho-beta-D-ribosyl)-ATP + diphosphate = 5-phospho-alpha-D-ribose 1-diphosphate + ATP</text>
        <dbReference type="Rhea" id="RHEA:18473"/>
        <dbReference type="ChEBI" id="CHEBI:30616"/>
        <dbReference type="ChEBI" id="CHEBI:33019"/>
        <dbReference type="ChEBI" id="CHEBI:58017"/>
        <dbReference type="ChEBI" id="CHEBI:73183"/>
        <dbReference type="EC" id="2.4.2.17"/>
    </reaction>
</comment>
<keyword evidence="10 15" id="KW-0808">Transferase</keyword>
<dbReference type="GO" id="GO:0005524">
    <property type="term" value="F:ATP binding"/>
    <property type="evidence" value="ECO:0007669"/>
    <property type="project" value="UniProtKB-KW"/>
</dbReference>
<dbReference type="InterPro" id="IPR001348">
    <property type="entry name" value="ATP_PRibTrfase_HisG"/>
</dbReference>
<dbReference type="FunFam" id="3.40.190.10:FF:000008">
    <property type="entry name" value="ATP phosphoribosyltransferase"/>
    <property type="match status" value="1"/>
</dbReference>
<comment type="similarity">
    <text evidence="4 15">Belongs to the ATP phosphoribosyltransferase family. Short subfamily.</text>
</comment>
<dbReference type="CDD" id="cd13595">
    <property type="entry name" value="PBP2_HisGs"/>
    <property type="match status" value="1"/>
</dbReference>
<dbReference type="HAMAP" id="MF_01018">
    <property type="entry name" value="HisG_Short"/>
    <property type="match status" value="1"/>
</dbReference>
<keyword evidence="12 15" id="KW-0067">ATP-binding</keyword>
<comment type="subunit">
    <text evidence="15">Heteromultimer composed of HisG and HisZ subunits.</text>
</comment>
<gene>
    <name evidence="15 17" type="primary">hisG</name>
    <name evidence="17" type="ORF">Mrose_03163</name>
</gene>
<evidence type="ECO:0000256" key="5">
    <source>
        <dbReference type="ARBA" id="ARBA00011946"/>
    </source>
</evidence>
<dbReference type="InterPro" id="IPR024893">
    <property type="entry name" value="ATP_PRibTrfase_HisG_short"/>
</dbReference>
<evidence type="ECO:0000256" key="7">
    <source>
        <dbReference type="ARBA" id="ARBA00022490"/>
    </source>
</evidence>
<evidence type="ECO:0000256" key="12">
    <source>
        <dbReference type="ARBA" id="ARBA00022840"/>
    </source>
</evidence>
<keyword evidence="18" id="KW-1185">Reference proteome</keyword>
<evidence type="ECO:0000256" key="4">
    <source>
        <dbReference type="ARBA" id="ARBA00009489"/>
    </source>
</evidence>
<dbReference type="OrthoDB" id="9801867at2"/>
<dbReference type="Proteomes" id="UP000265341">
    <property type="component" value="Unassembled WGS sequence"/>
</dbReference>
<sequence length="220" mass="23977">MIRGKYALTLALPKGRNLKDGYAALQRAALEAWHAEGLELPPFGAERALIHGEEGRVAILELRNADVPLYVDLGIADAGVVGKDVLLESGRDVYEPVDLRTGYCRLSLIRHPDNTGPIRRVATKYPNFTARVFRERGLVADIIELAGNVELAALTGLADAIVDLVSTGATIRANGLVEVEVLAHSTTRFIVNRQALKLKSDLLRPLIERLRQQSQALAEG</sequence>
<evidence type="ECO:0000259" key="16">
    <source>
        <dbReference type="Pfam" id="PF01634"/>
    </source>
</evidence>
<dbReference type="PROSITE" id="PS01316">
    <property type="entry name" value="ATP_P_PHORIBOSYLTR"/>
    <property type="match status" value="1"/>
</dbReference>
<keyword evidence="9 15" id="KW-0328">Glycosyltransferase</keyword>
<dbReference type="RefSeq" id="WP_119279950.1">
    <property type="nucleotide sequence ID" value="NZ_QWLA01000085.1"/>
</dbReference>
<evidence type="ECO:0000256" key="6">
    <source>
        <dbReference type="ARBA" id="ARBA00020998"/>
    </source>
</evidence>
<dbReference type="UniPathway" id="UPA00031">
    <property type="reaction ID" value="UER00006"/>
</dbReference>
<evidence type="ECO:0000256" key="13">
    <source>
        <dbReference type="ARBA" id="ARBA00023102"/>
    </source>
</evidence>
<dbReference type="PANTHER" id="PTHR21403:SF8">
    <property type="entry name" value="ATP PHOSPHORIBOSYLTRANSFERASE"/>
    <property type="match status" value="1"/>
</dbReference>
<evidence type="ECO:0000313" key="18">
    <source>
        <dbReference type="Proteomes" id="UP000265341"/>
    </source>
</evidence>
<keyword evidence="13 15" id="KW-0368">Histidine biosynthesis</keyword>
<organism evidence="17 18">
    <name type="scientific">Calidithermus roseus</name>
    <dbReference type="NCBI Taxonomy" id="1644118"/>
    <lineage>
        <taxon>Bacteria</taxon>
        <taxon>Thermotogati</taxon>
        <taxon>Deinococcota</taxon>
        <taxon>Deinococci</taxon>
        <taxon>Thermales</taxon>
        <taxon>Thermaceae</taxon>
        <taxon>Calidithermus</taxon>
    </lineage>
</organism>
<dbReference type="GO" id="GO:0000105">
    <property type="term" value="P:L-histidine biosynthetic process"/>
    <property type="evidence" value="ECO:0007669"/>
    <property type="project" value="UniProtKB-UniRule"/>
</dbReference>
<dbReference type="GO" id="GO:0005737">
    <property type="term" value="C:cytoplasm"/>
    <property type="evidence" value="ECO:0007669"/>
    <property type="project" value="UniProtKB-SubCell"/>
</dbReference>
<dbReference type="Pfam" id="PF01634">
    <property type="entry name" value="HisG"/>
    <property type="match status" value="1"/>
</dbReference>
<evidence type="ECO:0000313" key="17">
    <source>
        <dbReference type="EMBL" id="RIH83092.1"/>
    </source>
</evidence>
<dbReference type="NCBIfam" id="TIGR00070">
    <property type="entry name" value="hisG"/>
    <property type="match status" value="1"/>
</dbReference>
<dbReference type="PANTHER" id="PTHR21403">
    <property type="entry name" value="ATP PHOSPHORIBOSYLTRANSFERASE ATP-PRTASE"/>
    <property type="match status" value="1"/>
</dbReference>
<dbReference type="SUPFAM" id="SSF53850">
    <property type="entry name" value="Periplasmic binding protein-like II"/>
    <property type="match status" value="1"/>
</dbReference>
<protein>
    <recommendedName>
        <fullName evidence="6 15">ATP phosphoribosyltransferase</fullName>
        <shortName evidence="15">ATP-PRT</shortName>
        <shortName evidence="15">ATP-PRTase</shortName>
        <ecNumber evidence="5 15">2.4.2.17</ecNumber>
    </recommendedName>
</protein>
<dbReference type="InterPro" id="IPR013820">
    <property type="entry name" value="ATP_PRibTrfase_cat"/>
</dbReference>
<keyword evidence="8 15" id="KW-0028">Amino-acid biosynthesis</keyword>
<comment type="caution">
    <text evidence="17">The sequence shown here is derived from an EMBL/GenBank/DDBJ whole genome shotgun (WGS) entry which is preliminary data.</text>
</comment>
<dbReference type="InterPro" id="IPR018198">
    <property type="entry name" value="ATP_PRibTrfase_CS"/>
</dbReference>
<dbReference type="AlphaFoldDB" id="A0A399EL22"/>
<accession>A0A399EL22</accession>
<evidence type="ECO:0000256" key="15">
    <source>
        <dbReference type="HAMAP-Rule" id="MF_01018"/>
    </source>
</evidence>
<evidence type="ECO:0000256" key="11">
    <source>
        <dbReference type="ARBA" id="ARBA00022741"/>
    </source>
</evidence>
<comment type="function">
    <text evidence="14 15">Catalyzes the condensation of ATP and 5-phosphoribose 1-diphosphate to form N'-(5'-phosphoribosyl)-ATP (PR-ATP). Has a crucial role in the pathway because the rate of histidine biosynthesis seems to be controlled primarily by regulation of HisG enzymatic activity.</text>
</comment>
<keyword evidence="7 15" id="KW-0963">Cytoplasm</keyword>
<proteinExistence type="inferred from homology"/>
<evidence type="ECO:0000256" key="2">
    <source>
        <dbReference type="ARBA" id="ARBA00004496"/>
    </source>
</evidence>
<evidence type="ECO:0000256" key="10">
    <source>
        <dbReference type="ARBA" id="ARBA00022679"/>
    </source>
</evidence>
<evidence type="ECO:0000256" key="3">
    <source>
        <dbReference type="ARBA" id="ARBA00004667"/>
    </source>
</evidence>
<dbReference type="GO" id="GO:0003879">
    <property type="term" value="F:ATP phosphoribosyltransferase activity"/>
    <property type="evidence" value="ECO:0007669"/>
    <property type="project" value="UniProtKB-UniRule"/>
</dbReference>
<evidence type="ECO:0000256" key="8">
    <source>
        <dbReference type="ARBA" id="ARBA00022605"/>
    </source>
</evidence>
<dbReference type="EMBL" id="QWLA01000085">
    <property type="protein sequence ID" value="RIH83092.1"/>
    <property type="molecule type" value="Genomic_DNA"/>
</dbReference>
<evidence type="ECO:0000256" key="9">
    <source>
        <dbReference type="ARBA" id="ARBA00022676"/>
    </source>
</evidence>
<evidence type="ECO:0000256" key="1">
    <source>
        <dbReference type="ARBA" id="ARBA00000915"/>
    </source>
</evidence>
<reference evidence="17 18" key="1">
    <citation type="submission" date="2018-08" db="EMBL/GenBank/DDBJ databases">
        <title>Meiothermus roseus NBRC 110900 genome sequencing project.</title>
        <authorList>
            <person name="Da Costa M.S."/>
            <person name="Albuquerque L."/>
            <person name="Raposo P."/>
            <person name="Froufe H.J.C."/>
            <person name="Barroso C.S."/>
            <person name="Egas C."/>
        </authorList>
    </citation>
    <scope>NUCLEOTIDE SEQUENCE [LARGE SCALE GENOMIC DNA]</scope>
    <source>
        <strain evidence="17 18">NBRC 110900</strain>
    </source>
</reference>
<feature type="domain" description="ATP phosphoribosyltransferase catalytic" evidence="16">
    <location>
        <begin position="63"/>
        <end position="211"/>
    </location>
</feature>
<dbReference type="Gene3D" id="3.40.190.10">
    <property type="entry name" value="Periplasmic binding protein-like II"/>
    <property type="match status" value="2"/>
</dbReference>
<name>A0A399EL22_9DEIN</name>
<comment type="domain">
    <text evidence="15">Lacks the C-terminal regulatory region which is replaced by HisZ.</text>
</comment>
<dbReference type="EC" id="2.4.2.17" evidence="5 15"/>